<protein>
    <submittedName>
        <fullName evidence="4">Uncharacterized protein LOC104771021</fullName>
    </submittedName>
</protein>
<reference evidence="3" key="1">
    <citation type="journal article" date="2014" name="Nat. Commun.">
        <title>The emerging biofuel crop Camelina sativa retains a highly undifferentiated hexaploid genome structure.</title>
        <authorList>
            <person name="Kagale S."/>
            <person name="Koh C."/>
            <person name="Nixon J."/>
            <person name="Bollina V."/>
            <person name="Clarke W.E."/>
            <person name="Tuteja R."/>
            <person name="Spillane C."/>
            <person name="Robinson S.J."/>
            <person name="Links M.G."/>
            <person name="Clarke C."/>
            <person name="Higgins E.E."/>
            <person name="Huebert T."/>
            <person name="Sharpe A.G."/>
            <person name="Parkin I.A."/>
        </authorList>
    </citation>
    <scope>NUCLEOTIDE SEQUENCE [LARGE SCALE GENOMIC DNA]</scope>
    <source>
        <strain evidence="3">cv. DH55</strain>
    </source>
</reference>
<dbReference type="Proteomes" id="UP000694864">
    <property type="component" value="Chromosome 20"/>
</dbReference>
<sequence length="375" mass="42041">MSSLIKMTLVLNLLHLLFSTASVRSNQSVLPIRSFKIGENATYDCIDINKQPGLGHHLLQNHTIQMKPSVSRHELKNHIENNKSYSKKIGCSDGTVPILRISNEYNTKAQFFAEKYLHPLTGDTPGVHIVGVRSRAGPYRGVEAWYNGYKLSIERNQASYSEMYIGSRLNNQVNFIQAGYIINPSFFGTDQLWTYGYFKGKDGKGCYNTACDGFIQVSRKIPIVQPININPGDPDWSRWSIHEDKVTGNWWLTQLIKNAPSVDIGYWPKELFNILNKSANIVGVGGIVRASQNSSPPMGNGNFPVGTRKNSAMFTNIEVLDSNYSSHKMDHFPTEIIVDSPQCYNIRIGKVQPFHRTRLGFFFNYGGPGGHSCGV</sequence>
<evidence type="ECO:0000313" key="3">
    <source>
        <dbReference type="Proteomes" id="UP000694864"/>
    </source>
</evidence>
<feature type="chain" id="PRO_5046374550" evidence="1">
    <location>
        <begin position="26"/>
        <end position="375"/>
    </location>
</feature>
<dbReference type="GeneID" id="104771021"/>
<dbReference type="PROSITE" id="PS52045">
    <property type="entry name" value="NEPROSIN_PEP_CD"/>
    <property type="match status" value="1"/>
</dbReference>
<name>A0ABM0Y0X2_CAMSA</name>
<accession>A0ABM0Y0X2</accession>
<evidence type="ECO:0000313" key="4">
    <source>
        <dbReference type="RefSeq" id="XP_010493800.1"/>
    </source>
</evidence>
<feature type="signal peptide" evidence="1">
    <location>
        <begin position="1"/>
        <end position="25"/>
    </location>
</feature>
<dbReference type="PANTHER" id="PTHR31589:SF60">
    <property type="entry name" value="NEPROSIN DOMAIN-CONTAINING PROTEIN-RELATED"/>
    <property type="match status" value="1"/>
</dbReference>
<dbReference type="Pfam" id="PF03080">
    <property type="entry name" value="Neprosin"/>
    <property type="match status" value="1"/>
</dbReference>
<dbReference type="InterPro" id="IPR053168">
    <property type="entry name" value="Glutamic_endopeptidase"/>
</dbReference>
<keyword evidence="3" id="KW-1185">Reference proteome</keyword>
<gene>
    <name evidence="4" type="primary">LOC104771021</name>
</gene>
<dbReference type="InterPro" id="IPR025521">
    <property type="entry name" value="Neprosin_propep"/>
</dbReference>
<proteinExistence type="predicted"/>
<dbReference type="RefSeq" id="XP_010493800.1">
    <property type="nucleotide sequence ID" value="XM_010495498.1"/>
</dbReference>
<feature type="domain" description="Neprosin PEP catalytic" evidence="2">
    <location>
        <begin position="120"/>
        <end position="374"/>
    </location>
</feature>
<dbReference type="Pfam" id="PF14365">
    <property type="entry name" value="Neprosin_AP"/>
    <property type="match status" value="1"/>
</dbReference>
<dbReference type="PANTHER" id="PTHR31589">
    <property type="entry name" value="PROTEIN, PUTATIVE (DUF239)-RELATED-RELATED"/>
    <property type="match status" value="1"/>
</dbReference>
<organism evidence="3 4">
    <name type="scientific">Camelina sativa</name>
    <name type="common">False flax</name>
    <name type="synonym">Myagrum sativum</name>
    <dbReference type="NCBI Taxonomy" id="90675"/>
    <lineage>
        <taxon>Eukaryota</taxon>
        <taxon>Viridiplantae</taxon>
        <taxon>Streptophyta</taxon>
        <taxon>Embryophyta</taxon>
        <taxon>Tracheophyta</taxon>
        <taxon>Spermatophyta</taxon>
        <taxon>Magnoliopsida</taxon>
        <taxon>eudicotyledons</taxon>
        <taxon>Gunneridae</taxon>
        <taxon>Pentapetalae</taxon>
        <taxon>rosids</taxon>
        <taxon>malvids</taxon>
        <taxon>Brassicales</taxon>
        <taxon>Brassicaceae</taxon>
        <taxon>Camelineae</taxon>
        <taxon>Camelina</taxon>
    </lineage>
</organism>
<evidence type="ECO:0000259" key="2">
    <source>
        <dbReference type="PROSITE" id="PS52045"/>
    </source>
</evidence>
<keyword evidence="1" id="KW-0732">Signal</keyword>
<dbReference type="InterPro" id="IPR004314">
    <property type="entry name" value="Neprosin"/>
</dbReference>
<reference evidence="4" key="2">
    <citation type="submission" date="2025-08" db="UniProtKB">
        <authorList>
            <consortium name="RefSeq"/>
        </authorList>
    </citation>
    <scope>IDENTIFICATION</scope>
    <source>
        <tissue evidence="4">Leaf</tissue>
    </source>
</reference>
<evidence type="ECO:0000256" key="1">
    <source>
        <dbReference type="SAM" id="SignalP"/>
    </source>
</evidence>